<accession>A0ABQ8DD31</accession>
<dbReference type="InterPro" id="IPR001471">
    <property type="entry name" value="AP2/ERF_dom"/>
</dbReference>
<dbReference type="Pfam" id="PF00847">
    <property type="entry name" value="AP2"/>
    <property type="match status" value="1"/>
</dbReference>
<keyword evidence="6" id="KW-0804">Transcription</keyword>
<evidence type="ECO:0000256" key="6">
    <source>
        <dbReference type="ARBA" id="ARBA00023163"/>
    </source>
</evidence>
<comment type="caution">
    <text evidence="10">The sequence shown here is derived from an EMBL/GenBank/DDBJ whole genome shotgun (WGS) entry which is preliminary data.</text>
</comment>
<dbReference type="Gene3D" id="3.40.50.1110">
    <property type="entry name" value="SGNH hydrolase"/>
    <property type="match status" value="2"/>
</dbReference>
<evidence type="ECO:0000256" key="2">
    <source>
        <dbReference type="ARBA" id="ARBA00008668"/>
    </source>
</evidence>
<dbReference type="PROSITE" id="PS51032">
    <property type="entry name" value="AP2_ERF"/>
    <property type="match status" value="1"/>
</dbReference>
<dbReference type="SUPFAM" id="SSF52266">
    <property type="entry name" value="SGNH hydrolase"/>
    <property type="match status" value="2"/>
</dbReference>
<evidence type="ECO:0000256" key="3">
    <source>
        <dbReference type="ARBA" id="ARBA00022729"/>
    </source>
</evidence>
<sequence length="1107" mass="122314">MCGGAIISEFIPPSRSRRVTSEHLWPDLKNKGKASKKKRSGFIDLDDEFEADFQGFKDDASFDCEDEFDVDDDVFADVKPFVFAAGAKPVASPPAALASTGSVSGKKTIESGGQAEKSAKRKRKNQYRGIRQRPWGKWAAEIRDPRKGSREWLGTFDTAEEAARAYDAAARRIRGNKAKVNFPEEMVPSVSQKRPAAKKAVAKPNQSPASVQQPTHVSQYCNNSFDNMGHDSSFGDVSFMEEKPQMCNNQFFDVGGNNGYQYFSSDQGSNSLDCSEFGWSDQTPKTPEISSMLVNNNQAPFIEETNPAKKLKTSSEDGTSNNDSSDDLMAYLNNALWESPLEVEAMFGGDAATMTQEEGNPMDLWSLDDINSMLDGGGFAVGGGMYHSYGKQWAIICEKSLITNQAALFVFGDSVFDVGNNNYINTHRAAQANVWPYGQTTFKFPTGRNSDGRLIPDFIAEYAWLPLIPPYLQPGNGVNQFTYGVNFASAGAGALVETYQPQNLIPLGSQLNNFKNVEKMLKDKLGDAETKRIISRAVYLIQIGPNDYFYPFSVNASHFESNSKDKFVDYVIGNTTTVIEGIYKLGGRKFGLMNMGRLDCVPGLLTMDPNRIGSCFEPITELIKLHNVRIPNVLRGLQRRLPGFKYSLFDSYTAGTEAMENPTKYGFKEVKKACCGSGPFRGSSTCGYRAGTSRDFELCENVSDYMFFDGSHTSEKANQQTAELMWDGPSDLVGPYTLKTFSIITILFICTLSLSFGSISCKNDFVTNQAALFVFGDSLFEAGNNNYFDSLPGFKSNYWPYGKTTFQFPTGRVSDGRIMIDFIAEDAWLPLLPPNLQPGYSSSQLTYGLNFATTAAGVFAATFPGVSKDLGTQLSSFKNATQVLRSKLGDAEARRVISKAVYLFHIGANDYQYPFFANTTTITTTTKERFVDFVIGNTTNVIEELYKMGARKFGFLSLGPYGCTPSMSITDPTKIGSCFEPVSELINLHNQEFPKVLRRLERQLSGFKYSLHDFHTSLLQRINNPSQYGFKQGKMACCGSGPLRGVNTCGFRNGPSQTYQLCDNADDYIFFDPGHLTEKAHGQIAELIWSGSSNVTAPYNLKTLFGL</sequence>
<evidence type="ECO:0000259" key="9">
    <source>
        <dbReference type="PROSITE" id="PS51032"/>
    </source>
</evidence>
<feature type="region of interest" description="Disordered" evidence="8">
    <location>
        <begin position="94"/>
        <end position="130"/>
    </location>
</feature>
<keyword evidence="4" id="KW-0805">Transcription regulation</keyword>
<dbReference type="InterPro" id="IPR016177">
    <property type="entry name" value="DNA-bd_dom_sf"/>
</dbReference>
<proteinExistence type="inferred from homology"/>
<dbReference type="InterPro" id="IPR044552">
    <property type="entry name" value="GLIP1-5/GLL25"/>
</dbReference>
<dbReference type="Gene3D" id="3.30.730.10">
    <property type="entry name" value="AP2/ERF domain"/>
    <property type="match status" value="1"/>
</dbReference>
<evidence type="ECO:0000313" key="11">
    <source>
        <dbReference type="Proteomes" id="UP000824890"/>
    </source>
</evidence>
<dbReference type="PROSITE" id="PS01098">
    <property type="entry name" value="LIPASE_GDSL_SER"/>
    <property type="match status" value="1"/>
</dbReference>
<dbReference type="SMART" id="SM00380">
    <property type="entry name" value="AP2"/>
    <property type="match status" value="1"/>
</dbReference>
<evidence type="ECO:0000256" key="4">
    <source>
        <dbReference type="ARBA" id="ARBA00023015"/>
    </source>
</evidence>
<dbReference type="Proteomes" id="UP000824890">
    <property type="component" value="Unassembled WGS sequence"/>
</dbReference>
<dbReference type="PANTHER" id="PTHR45966">
    <property type="entry name" value="GDSL-LIKE LIPASE/ACYLHYDROLASE"/>
    <property type="match status" value="1"/>
</dbReference>
<keyword evidence="5" id="KW-0238">DNA-binding</keyword>
<dbReference type="CDD" id="cd01837">
    <property type="entry name" value="SGNH_plant_lipase_like"/>
    <property type="match status" value="2"/>
</dbReference>
<dbReference type="CDD" id="cd00018">
    <property type="entry name" value="AP2"/>
    <property type="match status" value="1"/>
</dbReference>
<dbReference type="InterPro" id="IPR001087">
    <property type="entry name" value="GDSL"/>
</dbReference>
<keyword evidence="7" id="KW-0539">Nucleus</keyword>
<dbReference type="SUPFAM" id="SSF54171">
    <property type="entry name" value="DNA-binding domain"/>
    <property type="match status" value="1"/>
</dbReference>
<dbReference type="EMBL" id="JAGKQM010000005">
    <property type="protein sequence ID" value="KAH0927264.1"/>
    <property type="molecule type" value="Genomic_DNA"/>
</dbReference>
<evidence type="ECO:0000256" key="8">
    <source>
        <dbReference type="SAM" id="MobiDB-lite"/>
    </source>
</evidence>
<feature type="region of interest" description="Disordered" evidence="8">
    <location>
        <begin position="300"/>
        <end position="325"/>
    </location>
</feature>
<keyword evidence="3" id="KW-0732">Signal</keyword>
<feature type="domain" description="AP2/ERF" evidence="9">
    <location>
        <begin position="126"/>
        <end position="183"/>
    </location>
</feature>
<evidence type="ECO:0000256" key="7">
    <source>
        <dbReference type="ARBA" id="ARBA00023242"/>
    </source>
</evidence>
<dbReference type="InterPro" id="IPR035669">
    <property type="entry name" value="SGNH_plant_lipase-like"/>
</dbReference>
<name>A0ABQ8DD31_BRANA</name>
<dbReference type="Pfam" id="PF00657">
    <property type="entry name" value="Lipase_GDSL"/>
    <property type="match status" value="2"/>
</dbReference>
<evidence type="ECO:0000256" key="1">
    <source>
        <dbReference type="ARBA" id="ARBA00004123"/>
    </source>
</evidence>
<protein>
    <recommendedName>
        <fullName evidence="9">AP2/ERF domain-containing protein</fullName>
    </recommendedName>
</protein>
<comment type="subcellular location">
    <subcellularLocation>
        <location evidence="1">Nucleus</location>
    </subcellularLocation>
</comment>
<reference evidence="10 11" key="1">
    <citation type="submission" date="2021-05" db="EMBL/GenBank/DDBJ databases">
        <title>Genome Assembly of Synthetic Allotetraploid Brassica napus Reveals Homoeologous Exchanges between Subgenomes.</title>
        <authorList>
            <person name="Davis J.T."/>
        </authorList>
    </citation>
    <scope>NUCLEOTIDE SEQUENCE [LARGE SCALE GENOMIC DNA]</scope>
    <source>
        <strain evidence="11">cv. Da-Ae</strain>
        <tissue evidence="10">Seedling</tissue>
    </source>
</reference>
<comment type="similarity">
    <text evidence="2">Belongs to the 'GDSL' lipolytic enzyme family.</text>
</comment>
<evidence type="ECO:0000313" key="10">
    <source>
        <dbReference type="EMBL" id="KAH0927264.1"/>
    </source>
</evidence>
<dbReference type="InterPro" id="IPR008265">
    <property type="entry name" value="Lipase_GDSL_AS"/>
</dbReference>
<organism evidence="10 11">
    <name type="scientific">Brassica napus</name>
    <name type="common">Rape</name>
    <dbReference type="NCBI Taxonomy" id="3708"/>
    <lineage>
        <taxon>Eukaryota</taxon>
        <taxon>Viridiplantae</taxon>
        <taxon>Streptophyta</taxon>
        <taxon>Embryophyta</taxon>
        <taxon>Tracheophyta</taxon>
        <taxon>Spermatophyta</taxon>
        <taxon>Magnoliopsida</taxon>
        <taxon>eudicotyledons</taxon>
        <taxon>Gunneridae</taxon>
        <taxon>Pentapetalae</taxon>
        <taxon>rosids</taxon>
        <taxon>malvids</taxon>
        <taxon>Brassicales</taxon>
        <taxon>Brassicaceae</taxon>
        <taxon>Brassiceae</taxon>
        <taxon>Brassica</taxon>
    </lineage>
</organism>
<dbReference type="InterPro" id="IPR036955">
    <property type="entry name" value="AP2/ERF_dom_sf"/>
</dbReference>
<keyword evidence="11" id="KW-1185">Reference proteome</keyword>
<evidence type="ECO:0000256" key="5">
    <source>
        <dbReference type="ARBA" id="ARBA00023125"/>
    </source>
</evidence>
<dbReference type="PRINTS" id="PR00367">
    <property type="entry name" value="ETHRSPELEMNT"/>
</dbReference>
<gene>
    <name evidence="10" type="ORF">HID58_019520</name>
</gene>
<dbReference type="InterPro" id="IPR036514">
    <property type="entry name" value="SGNH_hydro_sf"/>
</dbReference>
<dbReference type="PANTHER" id="PTHR45966:SF1">
    <property type="entry name" value="GDSL ESTERASE_LIPASE 1-RELATED"/>
    <property type="match status" value="1"/>
</dbReference>